<dbReference type="SUPFAM" id="SSF51735">
    <property type="entry name" value="NAD(P)-binding Rossmann-fold domains"/>
    <property type="match status" value="1"/>
</dbReference>
<dbReference type="AlphaFoldDB" id="A0A1Q3E5X0"/>
<name>A0A1Q3E5X0_LENED</name>
<dbReference type="EMBL" id="BDGU01000104">
    <property type="protein sequence ID" value="GAW02618.1"/>
    <property type="molecule type" value="Genomic_DNA"/>
</dbReference>
<dbReference type="InterPro" id="IPR036291">
    <property type="entry name" value="NAD(P)-bd_dom_sf"/>
</dbReference>
<evidence type="ECO:0000313" key="1">
    <source>
        <dbReference type="EMBL" id="GAW02618.1"/>
    </source>
</evidence>
<dbReference type="Pfam" id="PF00106">
    <property type="entry name" value="adh_short"/>
    <property type="match status" value="1"/>
</dbReference>
<organism evidence="1 2">
    <name type="scientific">Lentinula edodes</name>
    <name type="common">Shiitake mushroom</name>
    <name type="synonym">Lentinus edodes</name>
    <dbReference type="NCBI Taxonomy" id="5353"/>
    <lineage>
        <taxon>Eukaryota</taxon>
        <taxon>Fungi</taxon>
        <taxon>Dikarya</taxon>
        <taxon>Basidiomycota</taxon>
        <taxon>Agaricomycotina</taxon>
        <taxon>Agaricomycetes</taxon>
        <taxon>Agaricomycetidae</taxon>
        <taxon>Agaricales</taxon>
        <taxon>Marasmiineae</taxon>
        <taxon>Omphalotaceae</taxon>
        <taxon>Lentinula</taxon>
    </lineage>
</organism>
<sequence length="113" mass="12236">MAKITLTRPTTTRRLSTWEVPLAKSAASNFACEGPAGEVFKVLVLDVNPIVSENHNIVYYKCDISKWDAVEAVSKKIVEEIGHPTVLVNNAGVVQGKLVTDLSAADVQQWVSG</sequence>
<gene>
    <name evidence="1" type="ORF">LENED_004283</name>
</gene>
<accession>A0A1Q3E5X0</accession>
<comment type="caution">
    <text evidence="1">The sequence shown here is derived from an EMBL/GenBank/DDBJ whole genome shotgun (WGS) entry which is preliminary data.</text>
</comment>
<dbReference type="STRING" id="5353.A0A1Q3E5X0"/>
<keyword evidence="2" id="KW-1185">Reference proteome</keyword>
<reference evidence="1 2" key="1">
    <citation type="submission" date="2016-08" db="EMBL/GenBank/DDBJ databases">
        <authorList>
            <consortium name="Lentinula edodes genome sequencing consortium"/>
            <person name="Sakamoto Y."/>
            <person name="Nakade K."/>
            <person name="Sato S."/>
            <person name="Yoshida Y."/>
            <person name="Miyazaki K."/>
            <person name="Natsume S."/>
            <person name="Konno N."/>
        </authorList>
    </citation>
    <scope>NUCLEOTIDE SEQUENCE [LARGE SCALE GENOMIC DNA]</scope>
    <source>
        <strain evidence="1 2">NBRC 111202</strain>
    </source>
</reference>
<reference evidence="1 2" key="2">
    <citation type="submission" date="2017-02" db="EMBL/GenBank/DDBJ databases">
        <title>A genome survey and senescence transcriptome analysis in Lentinula edodes.</title>
        <authorList>
            <person name="Sakamoto Y."/>
            <person name="Nakade K."/>
            <person name="Sato S."/>
            <person name="Yoshida Y."/>
            <person name="Miyazaki K."/>
            <person name="Natsume S."/>
            <person name="Konno N."/>
        </authorList>
    </citation>
    <scope>NUCLEOTIDE SEQUENCE [LARGE SCALE GENOMIC DNA]</scope>
    <source>
        <strain evidence="1 2">NBRC 111202</strain>
    </source>
</reference>
<dbReference type="InterPro" id="IPR002347">
    <property type="entry name" value="SDR_fam"/>
</dbReference>
<proteinExistence type="predicted"/>
<dbReference type="Gene3D" id="3.40.50.720">
    <property type="entry name" value="NAD(P)-binding Rossmann-like Domain"/>
    <property type="match status" value="1"/>
</dbReference>
<protein>
    <submittedName>
        <fullName evidence="1">Retinal short-chain dehydrogenase reductase</fullName>
    </submittedName>
</protein>
<evidence type="ECO:0000313" key="2">
    <source>
        <dbReference type="Proteomes" id="UP000188533"/>
    </source>
</evidence>
<dbReference type="Proteomes" id="UP000188533">
    <property type="component" value="Unassembled WGS sequence"/>
</dbReference>